<dbReference type="AlphaFoldDB" id="A0A9X1NL93"/>
<dbReference type="InterPro" id="IPR006680">
    <property type="entry name" value="Amidohydro-rel"/>
</dbReference>
<name>A0A9X1NL93_9ACTN</name>
<evidence type="ECO:0000313" key="4">
    <source>
        <dbReference type="Proteomes" id="UP001138997"/>
    </source>
</evidence>
<dbReference type="PANTHER" id="PTHR21240">
    <property type="entry name" value="2-AMINO-3-CARBOXYLMUCONATE-6-SEMIALDEHYDE DECARBOXYLASE"/>
    <property type="match status" value="1"/>
</dbReference>
<dbReference type="Proteomes" id="UP001138997">
    <property type="component" value="Unassembled WGS sequence"/>
</dbReference>
<dbReference type="GO" id="GO:0016831">
    <property type="term" value="F:carboxy-lyase activity"/>
    <property type="evidence" value="ECO:0007669"/>
    <property type="project" value="InterPro"/>
</dbReference>
<dbReference type="Pfam" id="PF04909">
    <property type="entry name" value="Amidohydro_2"/>
    <property type="match status" value="1"/>
</dbReference>
<dbReference type="InterPro" id="IPR032466">
    <property type="entry name" value="Metal_Hydrolase"/>
</dbReference>
<proteinExistence type="predicted"/>
<evidence type="ECO:0000313" key="3">
    <source>
        <dbReference type="EMBL" id="MCD5317027.1"/>
    </source>
</evidence>
<feature type="domain" description="Amidohydrolase-related" evidence="2">
    <location>
        <begin position="9"/>
        <end position="289"/>
    </location>
</feature>
<evidence type="ECO:0000259" key="2">
    <source>
        <dbReference type="Pfam" id="PF04909"/>
    </source>
</evidence>
<evidence type="ECO:0000256" key="1">
    <source>
        <dbReference type="ARBA" id="ARBA00023239"/>
    </source>
</evidence>
<dbReference type="Gene3D" id="3.20.20.140">
    <property type="entry name" value="Metal-dependent hydrolases"/>
    <property type="match status" value="1"/>
</dbReference>
<dbReference type="SUPFAM" id="SSF51556">
    <property type="entry name" value="Metallo-dependent hydrolases"/>
    <property type="match status" value="1"/>
</dbReference>
<protein>
    <submittedName>
        <fullName evidence="3">Amidohydrolase family protein</fullName>
    </submittedName>
</protein>
<dbReference type="EMBL" id="JAJOMB010000039">
    <property type="protein sequence ID" value="MCD5317027.1"/>
    <property type="molecule type" value="Genomic_DNA"/>
</dbReference>
<keyword evidence="1" id="KW-0456">Lyase</keyword>
<dbReference type="RefSeq" id="WP_231449879.1">
    <property type="nucleotide sequence ID" value="NZ_JAJOMB010000039.1"/>
</dbReference>
<keyword evidence="4" id="KW-1185">Reference proteome</keyword>
<accession>A0A9X1NL93</accession>
<dbReference type="GO" id="GO:0016787">
    <property type="term" value="F:hydrolase activity"/>
    <property type="evidence" value="ECO:0007669"/>
    <property type="project" value="InterPro"/>
</dbReference>
<gene>
    <name evidence="3" type="ORF">LR394_39640</name>
</gene>
<sequence>MEKHLMDIVDAQLHLPTPARPWQHGDESLPDLQIEILLAQLDAAGVDSAVLVHTPHLFPAEVCIQAATAYPDRFATVLEYDESALDIAEQIADIRHRPGVVGARINTIFPPANAERLRAGAYENLLSAAETHGVPVCVLAAGNLTDVADVARTHPDLSLTIDHLGLAQPPFAPVDTSPWHGLDDLLSLAALPNVAVKLSGAPTLSTTGYPYPDIWPHLNRVLESFGVDRVMWGTDHHRILGRFPGMDPLPKYPGYHSYAQGLHYLLDNDQLTIDEKAALLGGTTRRILNRS</sequence>
<reference evidence="3" key="1">
    <citation type="submission" date="2021-11" db="EMBL/GenBank/DDBJ databases">
        <title>Streptomyces corallinus and Kineosporia corallina sp. nov., two new coral-derived marine actinobacteria.</title>
        <authorList>
            <person name="Buangrab K."/>
            <person name="Sutthacheep M."/>
            <person name="Yeemin T."/>
            <person name="Harunari E."/>
            <person name="Igarashi Y."/>
            <person name="Sripreechasak P."/>
            <person name="Kanchanasin P."/>
            <person name="Tanasupawat S."/>
            <person name="Phongsopitanun W."/>
        </authorList>
    </citation>
    <scope>NUCLEOTIDE SEQUENCE</scope>
    <source>
        <strain evidence="3">JCM 31032</strain>
    </source>
</reference>
<dbReference type="PANTHER" id="PTHR21240:SF19">
    <property type="entry name" value="CATALYTIC_ HYDROLASE"/>
    <property type="match status" value="1"/>
</dbReference>
<organism evidence="3 4">
    <name type="scientific">Kineosporia babensis</name>
    <dbReference type="NCBI Taxonomy" id="499548"/>
    <lineage>
        <taxon>Bacteria</taxon>
        <taxon>Bacillati</taxon>
        <taxon>Actinomycetota</taxon>
        <taxon>Actinomycetes</taxon>
        <taxon>Kineosporiales</taxon>
        <taxon>Kineosporiaceae</taxon>
        <taxon>Kineosporia</taxon>
    </lineage>
</organism>
<dbReference type="InterPro" id="IPR032465">
    <property type="entry name" value="ACMSD"/>
</dbReference>
<comment type="caution">
    <text evidence="3">The sequence shown here is derived from an EMBL/GenBank/DDBJ whole genome shotgun (WGS) entry which is preliminary data.</text>
</comment>